<reference evidence="11" key="1">
    <citation type="submission" date="2016-06" db="UniProtKB">
        <authorList>
            <consortium name="WormBaseParasite"/>
        </authorList>
    </citation>
    <scope>IDENTIFICATION</scope>
</reference>
<dbReference type="Gene3D" id="3.40.50.2300">
    <property type="match status" value="1"/>
</dbReference>
<evidence type="ECO:0000256" key="2">
    <source>
        <dbReference type="ARBA" id="ARBA00022692"/>
    </source>
</evidence>
<evidence type="ECO:0000256" key="3">
    <source>
        <dbReference type="ARBA" id="ARBA00022989"/>
    </source>
</evidence>
<gene>
    <name evidence="9" type="ORF">NOO_LOCUS4748</name>
</gene>
<dbReference type="SUPFAM" id="SSF53822">
    <property type="entry name" value="Periplasmic binding protein-like I"/>
    <property type="match status" value="1"/>
</dbReference>
<comment type="subcellular location">
    <subcellularLocation>
        <location evidence="1">Membrane</location>
    </subcellularLocation>
</comment>
<feature type="domain" description="DNA helicase Pif1-like DEAD-box helicase" evidence="8">
    <location>
        <begin position="231"/>
        <end position="291"/>
    </location>
</feature>
<dbReference type="Pfam" id="PF01094">
    <property type="entry name" value="ANF_receptor"/>
    <property type="match status" value="1"/>
</dbReference>
<dbReference type="GO" id="GO:0038023">
    <property type="term" value="F:signaling receptor activity"/>
    <property type="evidence" value="ECO:0007669"/>
    <property type="project" value="TreeGrafter"/>
</dbReference>
<evidence type="ECO:0000259" key="7">
    <source>
        <dbReference type="Pfam" id="PF01094"/>
    </source>
</evidence>
<dbReference type="GO" id="GO:0000723">
    <property type="term" value="P:telomere maintenance"/>
    <property type="evidence" value="ECO:0007669"/>
    <property type="project" value="InterPro"/>
</dbReference>
<dbReference type="EC" id="5.6.2.3" evidence="5"/>
<keyword evidence="6" id="KW-0732">Signal</keyword>
<dbReference type="GO" id="GO:0007165">
    <property type="term" value="P:signal transduction"/>
    <property type="evidence" value="ECO:0007669"/>
    <property type="project" value="TreeGrafter"/>
</dbReference>
<dbReference type="Proteomes" id="UP000271087">
    <property type="component" value="Unassembled WGS sequence"/>
</dbReference>
<comment type="similarity">
    <text evidence="5">Belongs to the helicase family.</text>
</comment>
<reference evidence="9 10" key="2">
    <citation type="submission" date="2018-08" db="EMBL/GenBank/DDBJ databases">
        <authorList>
            <person name="Laetsch R D."/>
            <person name="Stevens L."/>
            <person name="Kumar S."/>
            <person name="Blaxter L. M."/>
        </authorList>
    </citation>
    <scope>NUCLEOTIDE SEQUENCE [LARGE SCALE GENOMIC DNA]</scope>
</reference>
<dbReference type="PANTHER" id="PTHR44755:SF8">
    <property type="entry name" value="RECEPTOR LIGAND BINDING REGION DOMAIN-CONTAINING PROTEIN"/>
    <property type="match status" value="1"/>
</dbReference>
<dbReference type="GO" id="GO:0006281">
    <property type="term" value="P:DNA repair"/>
    <property type="evidence" value="ECO:0007669"/>
    <property type="project" value="UniProtKB-KW"/>
</dbReference>
<keyword evidence="5" id="KW-0227">DNA damage</keyword>
<keyword evidence="5" id="KW-0347">Helicase</keyword>
<evidence type="ECO:0000313" key="11">
    <source>
        <dbReference type="WBParaSite" id="nOo.2.0.1.t04748-RA"/>
    </source>
</evidence>
<dbReference type="STRING" id="42157.A0A182E9N5"/>
<dbReference type="GO" id="GO:0006310">
    <property type="term" value="P:DNA recombination"/>
    <property type="evidence" value="ECO:0007669"/>
    <property type="project" value="UniProtKB-KW"/>
</dbReference>
<evidence type="ECO:0000256" key="6">
    <source>
        <dbReference type="SAM" id="SignalP"/>
    </source>
</evidence>
<protein>
    <recommendedName>
        <fullName evidence="5">ATP-dependent DNA helicase</fullName>
        <ecNumber evidence="5">5.6.2.3</ecNumber>
    </recommendedName>
</protein>
<dbReference type="EMBL" id="UYRW01001124">
    <property type="protein sequence ID" value="VDK74339.1"/>
    <property type="molecule type" value="Genomic_DNA"/>
</dbReference>
<keyword evidence="10" id="KW-1185">Reference proteome</keyword>
<feature type="signal peptide" evidence="6">
    <location>
        <begin position="1"/>
        <end position="16"/>
    </location>
</feature>
<dbReference type="GO" id="GO:0016020">
    <property type="term" value="C:membrane"/>
    <property type="evidence" value="ECO:0007669"/>
    <property type="project" value="UniProtKB-SubCell"/>
</dbReference>
<evidence type="ECO:0000313" key="9">
    <source>
        <dbReference type="EMBL" id="VDK74339.1"/>
    </source>
</evidence>
<dbReference type="Pfam" id="PF05970">
    <property type="entry name" value="PIF1"/>
    <property type="match status" value="1"/>
</dbReference>
<dbReference type="WBParaSite" id="nOo.2.0.1.t04748-RA">
    <property type="protein sequence ID" value="nOo.2.0.1.t04748-RA"/>
    <property type="gene ID" value="nOo.2.0.1.g04748"/>
</dbReference>
<dbReference type="AlphaFoldDB" id="A0A182E9N5"/>
<dbReference type="GO" id="GO:0043139">
    <property type="term" value="F:5'-3' DNA helicase activity"/>
    <property type="evidence" value="ECO:0007669"/>
    <property type="project" value="UniProtKB-EC"/>
</dbReference>
<keyword evidence="2" id="KW-0812">Transmembrane</keyword>
<dbReference type="InterPro" id="IPR001828">
    <property type="entry name" value="ANF_lig-bd_rcpt"/>
</dbReference>
<keyword evidence="3" id="KW-1133">Transmembrane helix</keyword>
<dbReference type="InterPro" id="IPR052612">
    <property type="entry name" value="ANP_Clearance_Receptor"/>
</dbReference>
<feature type="domain" description="Receptor ligand binding region" evidence="7">
    <location>
        <begin position="44"/>
        <end position="200"/>
    </location>
</feature>
<organism evidence="11">
    <name type="scientific">Onchocerca ochengi</name>
    <name type="common">Filarial nematode worm</name>
    <dbReference type="NCBI Taxonomy" id="42157"/>
    <lineage>
        <taxon>Eukaryota</taxon>
        <taxon>Metazoa</taxon>
        <taxon>Ecdysozoa</taxon>
        <taxon>Nematoda</taxon>
        <taxon>Chromadorea</taxon>
        <taxon>Rhabditida</taxon>
        <taxon>Spirurina</taxon>
        <taxon>Spiruromorpha</taxon>
        <taxon>Filarioidea</taxon>
        <taxon>Onchocercidae</taxon>
        <taxon>Onchocerca</taxon>
    </lineage>
</organism>
<dbReference type="InterPro" id="IPR010285">
    <property type="entry name" value="DNA_helicase_pif1-like_DEAD"/>
</dbReference>
<feature type="chain" id="PRO_5043137439" description="ATP-dependent DNA helicase" evidence="6">
    <location>
        <begin position="17"/>
        <end position="299"/>
    </location>
</feature>
<evidence type="ECO:0000259" key="8">
    <source>
        <dbReference type="Pfam" id="PF05970"/>
    </source>
</evidence>
<dbReference type="GO" id="GO:0017046">
    <property type="term" value="F:peptide hormone binding"/>
    <property type="evidence" value="ECO:0007669"/>
    <property type="project" value="TreeGrafter"/>
</dbReference>
<dbReference type="OrthoDB" id="1890790at2759"/>
<accession>A0A182E9N5</accession>
<dbReference type="GO" id="GO:0005524">
    <property type="term" value="F:ATP binding"/>
    <property type="evidence" value="ECO:0007669"/>
    <property type="project" value="UniProtKB-KW"/>
</dbReference>
<name>A0A182E9N5_ONCOC</name>
<keyword evidence="4" id="KW-0472">Membrane</keyword>
<proteinExistence type="inferred from homology"/>
<keyword evidence="5" id="KW-0547">Nucleotide-binding</keyword>
<keyword evidence="5" id="KW-0234">DNA repair</keyword>
<dbReference type="PANTHER" id="PTHR44755">
    <property type="entry name" value="NATRIURETIC PEPTIDE RECEPTOR 3-RELATED"/>
    <property type="match status" value="1"/>
</dbReference>
<dbReference type="InterPro" id="IPR028082">
    <property type="entry name" value="Peripla_BP_I"/>
</dbReference>
<keyword evidence="5" id="KW-0378">Hydrolase</keyword>
<evidence type="ECO:0000256" key="4">
    <source>
        <dbReference type="ARBA" id="ARBA00023136"/>
    </source>
</evidence>
<keyword evidence="5" id="KW-0067">ATP-binding</keyword>
<evidence type="ECO:0000256" key="5">
    <source>
        <dbReference type="RuleBase" id="RU363044"/>
    </source>
</evidence>
<comment type="cofactor">
    <cofactor evidence="5">
        <name>Mg(2+)</name>
        <dbReference type="ChEBI" id="CHEBI:18420"/>
    </cofactor>
</comment>
<comment type="catalytic activity">
    <reaction evidence="5">
        <text>ATP + H2O = ADP + phosphate + H(+)</text>
        <dbReference type="Rhea" id="RHEA:13065"/>
        <dbReference type="ChEBI" id="CHEBI:15377"/>
        <dbReference type="ChEBI" id="CHEBI:15378"/>
        <dbReference type="ChEBI" id="CHEBI:30616"/>
        <dbReference type="ChEBI" id="CHEBI:43474"/>
        <dbReference type="ChEBI" id="CHEBI:456216"/>
        <dbReference type="EC" id="5.6.2.3"/>
    </reaction>
</comment>
<dbReference type="GO" id="GO:0016787">
    <property type="term" value="F:hydrolase activity"/>
    <property type="evidence" value="ECO:0007669"/>
    <property type="project" value="UniProtKB-KW"/>
</dbReference>
<keyword evidence="5" id="KW-0233">DNA recombination</keyword>
<evidence type="ECO:0000256" key="1">
    <source>
        <dbReference type="ARBA" id="ARBA00004370"/>
    </source>
</evidence>
<sequence length="299" mass="33045">MLSLSILLYLTSVSIQEQIIRVGHLLPANPIIANEADVLKICANDLRKRNILPPNLSLEIITMESCKDFSGVENAAYLHYMQNATIYFGPGCNEEIVVISRLARRWNVPIIAHLSGGDALADKNLFPTLGSVALTSAVEMARATFTYLKLYNWQKIAIVRPTVDFDRLSIHSLVQMAKNSADVKINAIIEIDPMPSPNRSAAASFDVELCRGQNLNTTDLLTYVQSNIRAKRHLHQILQTVSKGVTEIFFLDAPEETGETFLIRLILATNRCKNHIALALASSAMAATLLPVEELLIPL</sequence>
<evidence type="ECO:0000313" key="10">
    <source>
        <dbReference type="Proteomes" id="UP000271087"/>
    </source>
</evidence>